<comment type="caution">
    <text evidence="11">The sequence shown here is derived from an EMBL/GenBank/DDBJ whole genome shotgun (WGS) entry which is preliminary data.</text>
</comment>
<evidence type="ECO:0000256" key="1">
    <source>
        <dbReference type="ARBA" id="ARBA00004141"/>
    </source>
</evidence>
<feature type="transmembrane region" description="Helical" evidence="8">
    <location>
        <begin position="481"/>
        <end position="501"/>
    </location>
</feature>
<name>A0A1V6QP61_9EURO</name>
<feature type="domain" description="ML-like" evidence="10">
    <location>
        <begin position="27"/>
        <end position="167"/>
    </location>
</feature>
<organism evidence="11 12">
    <name type="scientific">Penicillium antarcticum</name>
    <dbReference type="NCBI Taxonomy" id="416450"/>
    <lineage>
        <taxon>Eukaryota</taxon>
        <taxon>Fungi</taxon>
        <taxon>Dikarya</taxon>
        <taxon>Ascomycota</taxon>
        <taxon>Pezizomycotina</taxon>
        <taxon>Eurotiomycetes</taxon>
        <taxon>Eurotiomycetidae</taxon>
        <taxon>Eurotiales</taxon>
        <taxon>Aspergillaceae</taxon>
        <taxon>Penicillium</taxon>
    </lineage>
</organism>
<evidence type="ECO:0000256" key="6">
    <source>
        <dbReference type="ARBA" id="ARBA00023136"/>
    </source>
</evidence>
<keyword evidence="12" id="KW-1185">Reference proteome</keyword>
<dbReference type="PANTHER" id="PTHR31145">
    <property type="entry name" value="INTEGRAL MEMBRANE PROTEIN (AFU_ORTHOLOGUE AFUA_7G01610)"/>
    <property type="match status" value="1"/>
</dbReference>
<feature type="transmembrane region" description="Helical" evidence="8">
    <location>
        <begin position="507"/>
        <end position="530"/>
    </location>
</feature>
<dbReference type="PANTHER" id="PTHR31145:SF2">
    <property type="entry name" value="FLAVIN CARRIER PROTEIN 2"/>
    <property type="match status" value="1"/>
</dbReference>
<dbReference type="OrthoDB" id="5212126at2759"/>
<feature type="compositionally biased region" description="Polar residues" evidence="7">
    <location>
        <begin position="729"/>
        <end position="743"/>
    </location>
</feature>
<dbReference type="GO" id="GO:0055085">
    <property type="term" value="P:transmembrane transport"/>
    <property type="evidence" value="ECO:0007669"/>
    <property type="project" value="TreeGrafter"/>
</dbReference>
<keyword evidence="5 8" id="KW-1133">Transmembrane helix</keyword>
<protein>
    <recommendedName>
        <fullName evidence="10">ML-like domain-containing protein</fullName>
    </recommendedName>
</protein>
<feature type="signal peptide" evidence="9">
    <location>
        <begin position="1"/>
        <end position="25"/>
    </location>
</feature>
<dbReference type="InterPro" id="IPR040241">
    <property type="entry name" value="TRP_Flc/Pkd2-like"/>
</dbReference>
<dbReference type="Pfam" id="PF06011">
    <property type="entry name" value="TRP"/>
    <property type="match status" value="1"/>
</dbReference>
<evidence type="ECO:0000256" key="3">
    <source>
        <dbReference type="ARBA" id="ARBA00022692"/>
    </source>
</evidence>
<accession>A0A1V6QP61</accession>
<dbReference type="GO" id="GO:0016020">
    <property type="term" value="C:membrane"/>
    <property type="evidence" value="ECO:0007669"/>
    <property type="project" value="UniProtKB-SubCell"/>
</dbReference>
<comment type="similarity">
    <text evidence="2">Belongs to the transient receptor potential (TRP) ion channel family.</text>
</comment>
<dbReference type="Proteomes" id="UP000191672">
    <property type="component" value="Unassembled WGS sequence"/>
</dbReference>
<evidence type="ECO:0000259" key="10">
    <source>
        <dbReference type="SMART" id="SM01320"/>
    </source>
</evidence>
<evidence type="ECO:0000256" key="7">
    <source>
        <dbReference type="SAM" id="MobiDB-lite"/>
    </source>
</evidence>
<dbReference type="AlphaFoldDB" id="A0A1V6QP61"/>
<evidence type="ECO:0000256" key="8">
    <source>
        <dbReference type="SAM" id="Phobius"/>
    </source>
</evidence>
<keyword evidence="3 8" id="KW-0812">Transmembrane</keyword>
<evidence type="ECO:0000256" key="4">
    <source>
        <dbReference type="ARBA" id="ARBA00022729"/>
    </source>
</evidence>
<dbReference type="InterPro" id="IPR010308">
    <property type="entry name" value="TRP_C"/>
</dbReference>
<keyword evidence="4 9" id="KW-0732">Signal</keyword>
<dbReference type="SMART" id="SM01320">
    <property type="entry name" value="TRP_N"/>
    <property type="match status" value="1"/>
</dbReference>
<dbReference type="STRING" id="416450.A0A1V6QP61"/>
<feature type="transmembrane region" description="Helical" evidence="8">
    <location>
        <begin position="338"/>
        <end position="360"/>
    </location>
</feature>
<evidence type="ECO:0000313" key="12">
    <source>
        <dbReference type="Proteomes" id="UP000191672"/>
    </source>
</evidence>
<dbReference type="GO" id="GO:0009272">
    <property type="term" value="P:fungal-type cell wall biogenesis"/>
    <property type="evidence" value="ECO:0007669"/>
    <property type="project" value="TreeGrafter"/>
</dbReference>
<dbReference type="EMBL" id="MDYN01000001">
    <property type="protein sequence ID" value="OQD91030.1"/>
    <property type="molecule type" value="Genomic_DNA"/>
</dbReference>
<comment type="subcellular location">
    <subcellularLocation>
        <location evidence="1">Membrane</location>
        <topology evidence="1">Multi-pass membrane protein</topology>
    </subcellularLocation>
</comment>
<evidence type="ECO:0000256" key="2">
    <source>
        <dbReference type="ARBA" id="ARBA00010642"/>
    </source>
</evidence>
<feature type="transmembrane region" description="Helical" evidence="8">
    <location>
        <begin position="537"/>
        <end position="556"/>
    </location>
</feature>
<sequence length="752" mass="81939">MRLTNMRLISLLTCLVAFLAPVASAVKLLESNALNVCMESSNFTATYFNVVFYPGNNSLVIGFDGVSYITGKVTADLIITAYGYEAISKTLDPCSIEGMGMCPMAAGPMDLGPLSLDLPSDTAANIPSIAYTVPDLDANVRIVIKTKDTKEKIACVEASLSNGKTVDQVGVAWTTAVISGLGLAASAITSGLGHSNTAAHVAANALSLFGFMQSQAMIGMTSVHMPPIVEAWTQNFQWSMGIIRVGFIQTIATWYQRATGGTPSTLLSQLGDTSVEVLKRRKRDLPESAINMLKRASNSPIMKRAAGLFKRTDSNQKLIVVRGIDRVGFRSNIEETNIFLTGLIFFAVFVVFVVIIVAAFKGITELLVKHGKMKSERFQDFRNGWKVVLRGILFRLTLIGFPQMCVLCLWEFTQRDSAAEVVLAVVMLLSMLVSLGWAAQKVIRLAKRSVTMHKNPAYILYSDPSCLNKWGFLYVQYRATAYYFVVPFLIYTLIKSMFIGLSQPAPVVQTVALVVLELAMLIAVCILRPWMDKKTNIYNISIAVINFLNSIFLLVFSDVFNPPGLMIGVMGVVFFVYNAVFALVLLILVLIASVYAIVSKNPDTRYQPMRDDRGSFIKSQTQLTTELDALGATARGDVKSGQYHNNPFDDDAVSISSGNGASIGHHHQMESTNQHHPSVRQAPASPVDPSVPLFPTNTGHSGPPPGYDQFGRSPSPAARGYENAPVGQSALSTTYRAQNNASPWQRGAGYDH</sequence>
<feature type="transmembrane region" description="Helical" evidence="8">
    <location>
        <begin position="392"/>
        <end position="412"/>
    </location>
</feature>
<feature type="chain" id="PRO_5012166980" description="ML-like domain-containing protein" evidence="9">
    <location>
        <begin position="26"/>
        <end position="752"/>
    </location>
</feature>
<dbReference type="InterPro" id="IPR032800">
    <property type="entry name" value="TRP_N"/>
</dbReference>
<evidence type="ECO:0000313" key="11">
    <source>
        <dbReference type="EMBL" id="OQD91030.1"/>
    </source>
</evidence>
<feature type="region of interest" description="Disordered" evidence="7">
    <location>
        <begin position="638"/>
        <end position="752"/>
    </location>
</feature>
<keyword evidence="6 8" id="KW-0472">Membrane</keyword>
<evidence type="ECO:0000256" key="5">
    <source>
        <dbReference type="ARBA" id="ARBA00022989"/>
    </source>
</evidence>
<gene>
    <name evidence="11" type="ORF">PENANT_c001G06267</name>
</gene>
<evidence type="ECO:0000256" key="9">
    <source>
        <dbReference type="SAM" id="SignalP"/>
    </source>
</evidence>
<feature type="transmembrane region" description="Helical" evidence="8">
    <location>
        <begin position="418"/>
        <end position="439"/>
    </location>
</feature>
<feature type="transmembrane region" description="Helical" evidence="8">
    <location>
        <begin position="576"/>
        <end position="598"/>
    </location>
</feature>
<proteinExistence type="inferred from homology"/>
<reference evidence="12" key="1">
    <citation type="journal article" date="2017" name="Nat. Microbiol.">
        <title>Global analysis of biosynthetic gene clusters reveals vast potential of secondary metabolite production in Penicillium species.</title>
        <authorList>
            <person name="Nielsen J.C."/>
            <person name="Grijseels S."/>
            <person name="Prigent S."/>
            <person name="Ji B."/>
            <person name="Dainat J."/>
            <person name="Nielsen K.F."/>
            <person name="Frisvad J.C."/>
            <person name="Workman M."/>
            <person name="Nielsen J."/>
        </authorList>
    </citation>
    <scope>NUCLEOTIDE SEQUENCE [LARGE SCALE GENOMIC DNA]</scope>
    <source>
        <strain evidence="12">IBT 31811</strain>
    </source>
</reference>
<dbReference type="Pfam" id="PF14558">
    <property type="entry name" value="TRP_N"/>
    <property type="match status" value="1"/>
</dbReference>